<dbReference type="GO" id="GO:0055085">
    <property type="term" value="P:transmembrane transport"/>
    <property type="evidence" value="ECO:0007669"/>
    <property type="project" value="InterPro"/>
</dbReference>
<keyword evidence="13" id="KW-1185">Reference proteome</keyword>
<dbReference type="InterPro" id="IPR051045">
    <property type="entry name" value="TonB-dependent_transducer"/>
</dbReference>
<gene>
    <name evidence="12" type="ORF">ASU33_03230</name>
</gene>
<feature type="domain" description="TonB C-terminal" evidence="11">
    <location>
        <begin position="313"/>
        <end position="405"/>
    </location>
</feature>
<evidence type="ECO:0000256" key="1">
    <source>
        <dbReference type="ARBA" id="ARBA00004383"/>
    </source>
</evidence>
<comment type="similarity">
    <text evidence="2">Belongs to the TonB family.</text>
</comment>
<dbReference type="Pfam" id="PF03544">
    <property type="entry name" value="TonB_C"/>
    <property type="match status" value="3"/>
</dbReference>
<dbReference type="Proteomes" id="UP000054223">
    <property type="component" value="Unassembled WGS sequence"/>
</dbReference>
<dbReference type="AlphaFoldDB" id="A0A9X0L3C9"/>
<keyword evidence="4" id="KW-1003">Cell membrane</keyword>
<keyword evidence="9" id="KW-0472">Membrane</keyword>
<dbReference type="GO" id="GO:0015031">
    <property type="term" value="P:protein transport"/>
    <property type="evidence" value="ECO:0007669"/>
    <property type="project" value="UniProtKB-KW"/>
</dbReference>
<dbReference type="PANTHER" id="PTHR33446:SF2">
    <property type="entry name" value="PROTEIN TONB"/>
    <property type="match status" value="1"/>
</dbReference>
<evidence type="ECO:0000256" key="4">
    <source>
        <dbReference type="ARBA" id="ARBA00022475"/>
    </source>
</evidence>
<accession>A0A9X0L3C9</accession>
<evidence type="ECO:0000256" key="3">
    <source>
        <dbReference type="ARBA" id="ARBA00022448"/>
    </source>
</evidence>
<feature type="chain" id="PRO_5040835860" description="TonB C-terminal domain-containing protein" evidence="10">
    <location>
        <begin position="22"/>
        <end position="405"/>
    </location>
</feature>
<keyword evidence="5" id="KW-0997">Cell inner membrane</keyword>
<evidence type="ECO:0000256" key="8">
    <source>
        <dbReference type="ARBA" id="ARBA00022989"/>
    </source>
</evidence>
<dbReference type="InterPro" id="IPR037682">
    <property type="entry name" value="TonB_C"/>
</dbReference>
<feature type="domain" description="TonB C-terminal" evidence="11">
    <location>
        <begin position="180"/>
        <end position="277"/>
    </location>
</feature>
<evidence type="ECO:0000256" key="10">
    <source>
        <dbReference type="SAM" id="SignalP"/>
    </source>
</evidence>
<reference evidence="12 13" key="1">
    <citation type="submission" date="2015-11" db="EMBL/GenBank/DDBJ databases">
        <title>Solirubrum puertoriconensis gen. nov. an environmental bacteria isolated in Puerto Rico.</title>
        <authorList>
            <person name="Cuebas-Irizarry M.F."/>
            <person name="Montalvo-Rodriguez R."/>
        </authorList>
    </citation>
    <scope>NUCLEOTIDE SEQUENCE [LARGE SCALE GENOMIC DNA]</scope>
    <source>
        <strain evidence="12 13">MC1A</strain>
    </source>
</reference>
<evidence type="ECO:0000256" key="2">
    <source>
        <dbReference type="ARBA" id="ARBA00006555"/>
    </source>
</evidence>
<evidence type="ECO:0000259" key="11">
    <source>
        <dbReference type="PROSITE" id="PS52015"/>
    </source>
</evidence>
<evidence type="ECO:0000256" key="7">
    <source>
        <dbReference type="ARBA" id="ARBA00022927"/>
    </source>
</evidence>
<dbReference type="NCBIfam" id="TIGR01352">
    <property type="entry name" value="tonB_Cterm"/>
    <property type="match status" value="3"/>
</dbReference>
<dbReference type="InterPro" id="IPR006260">
    <property type="entry name" value="TonB/TolA_C"/>
</dbReference>
<dbReference type="Gene3D" id="3.30.1150.10">
    <property type="match status" value="3"/>
</dbReference>
<dbReference type="EMBL" id="LNAL01000008">
    <property type="protein sequence ID" value="KUG06383.1"/>
    <property type="molecule type" value="Genomic_DNA"/>
</dbReference>
<organism evidence="12 13">
    <name type="scientific">Solirubrum puertoriconensis</name>
    <dbReference type="NCBI Taxonomy" id="1751427"/>
    <lineage>
        <taxon>Bacteria</taxon>
        <taxon>Pseudomonadati</taxon>
        <taxon>Bacteroidota</taxon>
        <taxon>Cytophagia</taxon>
        <taxon>Cytophagales</taxon>
    </lineage>
</organism>
<evidence type="ECO:0000256" key="9">
    <source>
        <dbReference type="ARBA" id="ARBA00023136"/>
    </source>
</evidence>
<protein>
    <recommendedName>
        <fullName evidence="11">TonB C-terminal domain-containing protein</fullName>
    </recommendedName>
</protein>
<comment type="subcellular location">
    <subcellularLocation>
        <location evidence="1">Cell inner membrane</location>
        <topology evidence="1">Single-pass membrane protein</topology>
        <orientation evidence="1">Periplasmic side</orientation>
    </subcellularLocation>
</comment>
<keyword evidence="6" id="KW-0812">Transmembrane</keyword>
<proteinExistence type="inferred from homology"/>
<dbReference type="GO" id="GO:0098797">
    <property type="term" value="C:plasma membrane protein complex"/>
    <property type="evidence" value="ECO:0007669"/>
    <property type="project" value="TreeGrafter"/>
</dbReference>
<keyword evidence="7" id="KW-0653">Protein transport</keyword>
<dbReference type="PROSITE" id="PS52015">
    <property type="entry name" value="TONB_CTD"/>
    <property type="match status" value="3"/>
</dbReference>
<keyword evidence="8" id="KW-1133">Transmembrane helix</keyword>
<evidence type="ECO:0000256" key="5">
    <source>
        <dbReference type="ARBA" id="ARBA00022519"/>
    </source>
</evidence>
<evidence type="ECO:0000256" key="6">
    <source>
        <dbReference type="ARBA" id="ARBA00022692"/>
    </source>
</evidence>
<evidence type="ECO:0000313" key="13">
    <source>
        <dbReference type="Proteomes" id="UP000054223"/>
    </source>
</evidence>
<sequence>MLLHRVAFASLLGALPLLASAQQTPASARAATKGDQVYTFVEKMPTFRGSATGDSIGAYLAKTVRYPSQAIRQRLEGRVEVNFVVSLTGALESIKITKSVHPVLDNEAMRVIAAMPPWEPGRNLGKPVRVSYTLPITFQLPAPASPGSKEVSAAPAQRAAPFDPNAGVYTFVEQIPQLEGGMERYQQYLKANLKYPPEALRNKVQGQVLVQFIVGTTGQLRQFKVIKTVHPQLDAEAMRVVQAMSIPWIPGKQNGQAVNVYYTLPVRFRLPGTEPGNTPPTVAAPTPTTPAIATGLTNKYPYDGGPIYPGNPGGIVSIQRFFARELQYPAEAKQRNLEGEVFVRFELDSTGQVQQPVVLRSPDSLLNDEAIRLLKSMPAWKPARYRGRPTRVEVILPVTFSLTQK</sequence>
<dbReference type="GO" id="GO:0031992">
    <property type="term" value="F:energy transducer activity"/>
    <property type="evidence" value="ECO:0007669"/>
    <property type="project" value="TreeGrafter"/>
</dbReference>
<feature type="signal peptide" evidence="10">
    <location>
        <begin position="1"/>
        <end position="21"/>
    </location>
</feature>
<dbReference type="SUPFAM" id="SSF74653">
    <property type="entry name" value="TolA/TonB C-terminal domain"/>
    <property type="match status" value="3"/>
</dbReference>
<keyword evidence="10" id="KW-0732">Signal</keyword>
<dbReference type="PANTHER" id="PTHR33446">
    <property type="entry name" value="PROTEIN TONB-RELATED"/>
    <property type="match status" value="1"/>
</dbReference>
<feature type="domain" description="TonB C-terminal" evidence="11">
    <location>
        <begin position="51"/>
        <end position="147"/>
    </location>
</feature>
<evidence type="ECO:0000313" key="12">
    <source>
        <dbReference type="EMBL" id="KUG06383.1"/>
    </source>
</evidence>
<comment type="caution">
    <text evidence="12">The sequence shown here is derived from an EMBL/GenBank/DDBJ whole genome shotgun (WGS) entry which is preliminary data.</text>
</comment>
<keyword evidence="3" id="KW-0813">Transport</keyword>
<name>A0A9X0L3C9_SOLP1</name>